<protein>
    <submittedName>
        <fullName evidence="1">Ypt homolog4</fullName>
    </submittedName>
</protein>
<name>A0A1D6HEX0_MAIZE</name>
<reference evidence="1" key="1">
    <citation type="submission" date="2015-12" db="EMBL/GenBank/DDBJ databases">
        <title>Update maize B73 reference genome by single molecule sequencing technologies.</title>
        <authorList>
            <consortium name="Maize Genome Sequencing Project"/>
            <person name="Ware D."/>
        </authorList>
    </citation>
    <scope>NUCLEOTIDE SEQUENCE</scope>
    <source>
        <tissue evidence="1">Seedling</tissue>
    </source>
</reference>
<accession>A0A1D6HEX0</accession>
<evidence type="ECO:0000313" key="1">
    <source>
        <dbReference type="EMBL" id="AQK73186.1"/>
    </source>
</evidence>
<dbReference type="AlphaFoldDB" id="A0A1D6HEX0"/>
<organism evidence="1">
    <name type="scientific">Zea mays</name>
    <name type="common">Maize</name>
    <dbReference type="NCBI Taxonomy" id="4577"/>
    <lineage>
        <taxon>Eukaryota</taxon>
        <taxon>Viridiplantae</taxon>
        <taxon>Streptophyta</taxon>
        <taxon>Embryophyta</taxon>
        <taxon>Tracheophyta</taxon>
        <taxon>Spermatophyta</taxon>
        <taxon>Magnoliopsida</taxon>
        <taxon>Liliopsida</taxon>
        <taxon>Poales</taxon>
        <taxon>Poaceae</taxon>
        <taxon>PACMAD clade</taxon>
        <taxon>Panicoideae</taxon>
        <taxon>Andropogonodae</taxon>
        <taxon>Andropogoneae</taxon>
        <taxon>Tripsacinae</taxon>
        <taxon>Zea</taxon>
    </lineage>
</organism>
<gene>
    <name evidence="1" type="ORF">ZEAMMB73_Zm00001d017456</name>
</gene>
<sequence>MHVLLSEVDSLPCVVLKAGTVNNMTPSQPLDFNEKKGDTLASHGRGVEGRINQIVRGMAGVLDNGRPCCLSHFCSPAPRYTELQTEAMHMGEELAQLCCHCGSQNPSSR</sequence>
<dbReference type="EMBL" id="CM000781">
    <property type="protein sequence ID" value="AQK73186.1"/>
    <property type="molecule type" value="Genomic_DNA"/>
</dbReference>
<dbReference type="EMBL" id="CM000781">
    <property type="protein sequence ID" value="AQK73190.1"/>
    <property type="molecule type" value="Genomic_DNA"/>
</dbReference>
<proteinExistence type="predicted"/>